<proteinExistence type="predicted"/>
<reference evidence="2" key="1">
    <citation type="journal article" date="2016" name="Nature">
        <title>Genome evolution in the allotetraploid frog Xenopus laevis.</title>
        <authorList>
            <person name="Session A.M."/>
            <person name="Uno Y."/>
            <person name="Kwon T."/>
            <person name="Chapman J.A."/>
            <person name="Toyoda A."/>
            <person name="Takahashi S."/>
            <person name="Fukui A."/>
            <person name="Hikosaka A."/>
            <person name="Suzuki A."/>
            <person name="Kondo M."/>
            <person name="van Heeringen S.J."/>
            <person name="Quigley I."/>
            <person name="Heinz S."/>
            <person name="Ogino H."/>
            <person name="Ochi H."/>
            <person name="Hellsten U."/>
            <person name="Lyons J.B."/>
            <person name="Simakov O."/>
            <person name="Putnam N."/>
            <person name="Stites J."/>
            <person name="Kuroki Y."/>
            <person name="Tanaka T."/>
            <person name="Michiue T."/>
            <person name="Watanabe M."/>
            <person name="Bogdanovic O."/>
            <person name="Lister R."/>
            <person name="Georgiou G."/>
            <person name="Paranjpe S.S."/>
            <person name="van Kruijsbergen I."/>
            <person name="Shu S."/>
            <person name="Carlson J."/>
            <person name="Kinoshita T."/>
            <person name="Ohta Y."/>
            <person name="Mawaribuchi S."/>
            <person name="Jenkins J."/>
            <person name="Grimwood J."/>
            <person name="Schmutz J."/>
            <person name="Mitros T."/>
            <person name="Mozaffari S.V."/>
            <person name="Suzuki Y."/>
            <person name="Haramoto Y."/>
            <person name="Yamamoto T.S."/>
            <person name="Takagi C."/>
            <person name="Heald R."/>
            <person name="Miller K."/>
            <person name="Haudenschild C."/>
            <person name="Kitzman J."/>
            <person name="Nakayama T."/>
            <person name="Izutsu Y."/>
            <person name="Robert J."/>
            <person name="Fortriede J."/>
            <person name="Burns K."/>
            <person name="Lotay V."/>
            <person name="Karimi K."/>
            <person name="Yasuoka Y."/>
            <person name="Dichmann D.S."/>
            <person name="Flajnik M.F."/>
            <person name="Houston D.W."/>
            <person name="Shendure J."/>
            <person name="DuPasquier L."/>
            <person name="Vize P.D."/>
            <person name="Zorn A.M."/>
            <person name="Ito M."/>
            <person name="Marcotte E.M."/>
            <person name="Wallingford J.B."/>
            <person name="Ito Y."/>
            <person name="Asashima M."/>
            <person name="Ueno N."/>
            <person name="Matsuda Y."/>
            <person name="Veenstra G.J."/>
            <person name="Fujiyama A."/>
            <person name="Harland R.M."/>
            <person name="Taira M."/>
            <person name="Rokhsar D.S."/>
        </authorList>
    </citation>
    <scope>NUCLEOTIDE SEQUENCE [LARGE SCALE GENOMIC DNA]</scope>
    <source>
        <strain evidence="2">J</strain>
    </source>
</reference>
<evidence type="ECO:0000313" key="2">
    <source>
        <dbReference type="Proteomes" id="UP000694892"/>
    </source>
</evidence>
<dbReference type="Proteomes" id="UP000694892">
    <property type="component" value="Chromosome 1L"/>
</dbReference>
<dbReference type="AlphaFoldDB" id="A0A974I3U0"/>
<name>A0A974I3U0_XENLA</name>
<organism evidence="1 2">
    <name type="scientific">Xenopus laevis</name>
    <name type="common">African clawed frog</name>
    <dbReference type="NCBI Taxonomy" id="8355"/>
    <lineage>
        <taxon>Eukaryota</taxon>
        <taxon>Metazoa</taxon>
        <taxon>Chordata</taxon>
        <taxon>Craniata</taxon>
        <taxon>Vertebrata</taxon>
        <taxon>Euteleostomi</taxon>
        <taxon>Amphibia</taxon>
        <taxon>Batrachia</taxon>
        <taxon>Anura</taxon>
        <taxon>Pipoidea</taxon>
        <taxon>Pipidae</taxon>
        <taxon>Xenopodinae</taxon>
        <taxon>Xenopus</taxon>
        <taxon>Xenopus</taxon>
    </lineage>
</organism>
<accession>A0A974I3U0</accession>
<evidence type="ECO:0000313" key="1">
    <source>
        <dbReference type="EMBL" id="OCU00983.1"/>
    </source>
</evidence>
<dbReference type="EMBL" id="CM004466">
    <property type="protein sequence ID" value="OCU00983.1"/>
    <property type="molecule type" value="Genomic_DNA"/>
</dbReference>
<gene>
    <name evidence="1" type="ORF">XELAEV_18006763mg</name>
</gene>
<sequence length="77" mass="8778">MQMSFIKQEKLELPASLYCELSHCLYSALLFPSNNSVLLTVSCISLTSSTKIKIFHIFCLIHVHNALHFHTAYLYAC</sequence>
<protein>
    <submittedName>
        <fullName evidence="1">Uncharacterized protein</fullName>
    </submittedName>
</protein>